<keyword evidence="1" id="KW-0812">Transmembrane</keyword>
<feature type="transmembrane region" description="Helical" evidence="1">
    <location>
        <begin position="146"/>
        <end position="168"/>
    </location>
</feature>
<dbReference type="AlphaFoldDB" id="A0A975AZD0"/>
<dbReference type="Proteomes" id="UP000671852">
    <property type="component" value="Chromosome"/>
</dbReference>
<dbReference type="EMBL" id="CP046072">
    <property type="protein sequence ID" value="QSZ41367.1"/>
    <property type="molecule type" value="Genomic_DNA"/>
</dbReference>
<organism evidence="2 3">
    <name type="scientific">Sulfurimonas aquatica</name>
    <dbReference type="NCBI Taxonomy" id="2672570"/>
    <lineage>
        <taxon>Bacteria</taxon>
        <taxon>Pseudomonadati</taxon>
        <taxon>Campylobacterota</taxon>
        <taxon>Epsilonproteobacteria</taxon>
        <taxon>Campylobacterales</taxon>
        <taxon>Sulfurimonadaceae</taxon>
        <taxon>Sulfurimonas</taxon>
    </lineage>
</organism>
<gene>
    <name evidence="2" type="ORF">GJV85_04350</name>
</gene>
<proteinExistence type="predicted"/>
<protein>
    <submittedName>
        <fullName evidence="2">Uncharacterized protein</fullName>
    </submittedName>
</protein>
<keyword evidence="1" id="KW-1133">Transmembrane helix</keyword>
<evidence type="ECO:0000313" key="2">
    <source>
        <dbReference type="EMBL" id="QSZ41367.1"/>
    </source>
</evidence>
<sequence>MKRIPYKKLQKYNRIRKNTYSKLLRKYSVRQWLTCIRQINIKMYNYEIYDQNSRLKYKPEFLTVNADMAIRVAKDNNNDFELPVPGQCDWLTSTEINLSDGPKSLIKLFGVGGISLMAVWQNRLLYNQSNMLARMHVLYKNYDSQVVSAIGISIKDIYVILLALSVVYQKKKKIYLKKDALIHPEIESLSKDKIIKFLAYFSRTSVQYKAEAKQEKIYENSFGKFKYLIRYPIIELEEDLYIVPVFEQLLDTLSNNLYFLLLEHFHNISKKSSKKFLDNFGNILEKYVLDLAGDVFEAKNIIRADDIVPNANELRCEVVAYDNNKALAIEVKKMNFKRDAIIDIDKIHIDDVLEKHLVKAFKQIENTLNYVDKEVQYGIIVVPDIMLSLSSMIDYMKVRFKGTAKFDDGIFICTLSWYEALMANKVDIVFDILNKAFEREFHEGNDIIMVMDDMKQKGYNIKTLNENLTNSTLDILKTIEKKY</sequence>
<keyword evidence="1" id="KW-0472">Membrane</keyword>
<evidence type="ECO:0000313" key="3">
    <source>
        <dbReference type="Proteomes" id="UP000671852"/>
    </source>
</evidence>
<feature type="transmembrane region" description="Helical" evidence="1">
    <location>
        <begin position="105"/>
        <end position="126"/>
    </location>
</feature>
<accession>A0A975AZD0</accession>
<reference evidence="2" key="1">
    <citation type="submission" date="2019-11" db="EMBL/GenBank/DDBJ databases">
        <authorList>
            <person name="Kojima H."/>
        </authorList>
    </citation>
    <scope>NUCLEOTIDE SEQUENCE</scope>
    <source>
        <strain evidence="2">H1576</strain>
    </source>
</reference>
<name>A0A975AZD0_9BACT</name>
<evidence type="ECO:0000256" key="1">
    <source>
        <dbReference type="SAM" id="Phobius"/>
    </source>
</evidence>
<dbReference type="RefSeq" id="WP_207562646.1">
    <property type="nucleotide sequence ID" value="NZ_CP046072.1"/>
</dbReference>
<dbReference type="KEGG" id="saqt:GJV85_04350"/>
<reference evidence="2" key="2">
    <citation type="submission" date="2021-04" db="EMBL/GenBank/DDBJ databases">
        <title>Isolation and characterization of a novel species of the genus Sulfurimonas.</title>
        <authorList>
            <person name="Fukui M."/>
        </authorList>
    </citation>
    <scope>NUCLEOTIDE SEQUENCE</scope>
    <source>
        <strain evidence="2">H1576</strain>
    </source>
</reference>
<keyword evidence="3" id="KW-1185">Reference proteome</keyword>